<dbReference type="AlphaFoldDB" id="A0A4P9W0G3"/>
<dbReference type="Proteomes" id="UP000269721">
    <property type="component" value="Unassembled WGS sequence"/>
</dbReference>
<evidence type="ECO:0000313" key="2">
    <source>
        <dbReference type="EMBL" id="RKO85574.1"/>
    </source>
</evidence>
<gene>
    <name evidence="2" type="ORF">BDK51DRAFT_39557</name>
</gene>
<sequence>MSTFIEYRESTPFAPAFPAYTHLQRGLAASHAMAALHLMTLPAVDIFRIWKLAEMGKTQTQVRNPESISDAGKGHVIGLCAGCRSEDVIEARPRSSENLTTLCSHSHSLLPTSELCTHPVTRAQLCSLHLANALPPSITTHVRFKPTTLPLRNMGAHPSMSAAPVYQTGYGPQLYQQYQGGYPQQQYQAGFPPQQSRAQQGGYGSQAPPYPYYQQPQTTAPRGGGCAASFMGCLAALCCCVLTESSPQSDRTRDPTSQCSPIPNKPELELPNIGRRNRAKVVESPRADLLPLSGPEHFLVLSELGTVRKTDYGLSSDSEHYEDTQEALMESGYGRRPLGIAPNPWDFIRFLVDAGFSKKRAVNVAFNDDTESSMSATHDLSATPAHLPLRPSSTIPITSGPARKCEGEGCRQREKRRKSIRSSQS</sequence>
<feature type="compositionally biased region" description="Low complexity" evidence="1">
    <location>
        <begin position="185"/>
        <end position="200"/>
    </location>
</feature>
<accession>A0A4P9W0G3</accession>
<feature type="region of interest" description="Disordered" evidence="1">
    <location>
        <begin position="371"/>
        <end position="425"/>
    </location>
</feature>
<feature type="compositionally biased region" description="Basic residues" evidence="1">
    <location>
        <begin position="413"/>
        <end position="425"/>
    </location>
</feature>
<feature type="compositionally biased region" description="Basic and acidic residues" evidence="1">
    <location>
        <begin position="403"/>
        <end position="412"/>
    </location>
</feature>
<feature type="region of interest" description="Disordered" evidence="1">
    <location>
        <begin position="185"/>
        <end position="204"/>
    </location>
</feature>
<evidence type="ECO:0000313" key="3">
    <source>
        <dbReference type="Proteomes" id="UP000269721"/>
    </source>
</evidence>
<proteinExistence type="predicted"/>
<feature type="compositionally biased region" description="Polar residues" evidence="1">
    <location>
        <begin position="246"/>
        <end position="261"/>
    </location>
</feature>
<name>A0A4P9W0G3_9FUNG</name>
<keyword evidence="3" id="KW-1185">Reference proteome</keyword>
<reference evidence="3" key="1">
    <citation type="journal article" date="2018" name="Nat. Microbiol.">
        <title>Leveraging single-cell genomics to expand the fungal tree of life.</title>
        <authorList>
            <person name="Ahrendt S.R."/>
            <person name="Quandt C.A."/>
            <person name="Ciobanu D."/>
            <person name="Clum A."/>
            <person name="Salamov A."/>
            <person name="Andreopoulos B."/>
            <person name="Cheng J.F."/>
            <person name="Woyke T."/>
            <person name="Pelin A."/>
            <person name="Henrissat B."/>
            <person name="Reynolds N.K."/>
            <person name="Benny G.L."/>
            <person name="Smith M.E."/>
            <person name="James T.Y."/>
            <person name="Grigoriev I.V."/>
        </authorList>
    </citation>
    <scope>NUCLEOTIDE SEQUENCE [LARGE SCALE GENOMIC DNA]</scope>
</reference>
<evidence type="ECO:0000256" key="1">
    <source>
        <dbReference type="SAM" id="MobiDB-lite"/>
    </source>
</evidence>
<organism evidence="2 3">
    <name type="scientific">Blyttiomyces helicus</name>
    <dbReference type="NCBI Taxonomy" id="388810"/>
    <lineage>
        <taxon>Eukaryota</taxon>
        <taxon>Fungi</taxon>
        <taxon>Fungi incertae sedis</taxon>
        <taxon>Chytridiomycota</taxon>
        <taxon>Chytridiomycota incertae sedis</taxon>
        <taxon>Chytridiomycetes</taxon>
        <taxon>Chytridiomycetes incertae sedis</taxon>
        <taxon>Blyttiomyces</taxon>
    </lineage>
</organism>
<feature type="region of interest" description="Disordered" evidence="1">
    <location>
        <begin position="246"/>
        <end position="270"/>
    </location>
</feature>
<dbReference type="GO" id="GO:0016020">
    <property type="term" value="C:membrane"/>
    <property type="evidence" value="ECO:0007669"/>
    <property type="project" value="UniProtKB-SubCell"/>
</dbReference>
<protein>
    <submittedName>
        <fullName evidence="2">Uncharacterized protein</fullName>
    </submittedName>
</protein>
<dbReference type="EMBL" id="KZ998952">
    <property type="protein sequence ID" value="RKO85574.1"/>
    <property type="molecule type" value="Genomic_DNA"/>
</dbReference>